<dbReference type="RefSeq" id="WP_379965670.1">
    <property type="nucleotide sequence ID" value="NZ_JBHSGT010000050.1"/>
</dbReference>
<evidence type="ECO:0000313" key="2">
    <source>
        <dbReference type="EMBL" id="MFC4710537.1"/>
    </source>
</evidence>
<feature type="chain" id="PRO_5045180940" evidence="1">
    <location>
        <begin position="30"/>
        <end position="241"/>
    </location>
</feature>
<dbReference type="Proteomes" id="UP001596026">
    <property type="component" value="Unassembled WGS sequence"/>
</dbReference>
<keyword evidence="3" id="KW-1185">Reference proteome</keyword>
<sequence length="241" mass="27038">MKKVKIISRLLCIILWIHSLLSSGGTVFATEEVVGNTTAIETMTSSFSEKTEKEMVGELLETVESSSEIFSNSESEIISESRDPIEEQLSNIIAEGEYGSVVWKVTKDGILTLEEGILPNIEKGHQTQSPWIDFSEIIQNIDIRGVITSTDFGAESLFSGLTNLKKINNLNKIDLSEARSIRHLFSFTNIQQLYLPGCDVSRVEDFAFVFKGLNLKGLDLSNWYFSKDKNLENIFDDVKPE</sequence>
<evidence type="ECO:0000313" key="3">
    <source>
        <dbReference type="Proteomes" id="UP001596026"/>
    </source>
</evidence>
<comment type="caution">
    <text evidence="2">The sequence shown here is derived from an EMBL/GenBank/DDBJ whole genome shotgun (WGS) entry which is preliminary data.</text>
</comment>
<dbReference type="Gene3D" id="3.80.10.10">
    <property type="entry name" value="Ribonuclease Inhibitor"/>
    <property type="match status" value="1"/>
</dbReference>
<evidence type="ECO:0000256" key="1">
    <source>
        <dbReference type="SAM" id="SignalP"/>
    </source>
</evidence>
<feature type="signal peptide" evidence="1">
    <location>
        <begin position="1"/>
        <end position="29"/>
    </location>
</feature>
<dbReference type="SUPFAM" id="SSF52047">
    <property type="entry name" value="RNI-like"/>
    <property type="match status" value="1"/>
</dbReference>
<organism evidence="2 3">
    <name type="scientific">Enterococcus eurekensis</name>
    <dbReference type="NCBI Taxonomy" id="1159753"/>
    <lineage>
        <taxon>Bacteria</taxon>
        <taxon>Bacillati</taxon>
        <taxon>Bacillota</taxon>
        <taxon>Bacilli</taxon>
        <taxon>Lactobacillales</taxon>
        <taxon>Enterococcaceae</taxon>
        <taxon>Enterococcus</taxon>
    </lineage>
</organism>
<gene>
    <name evidence="2" type="ORF">ACFO3L_07965</name>
</gene>
<name>A0ABV9M407_9ENTE</name>
<dbReference type="EMBL" id="JBHSGT010000050">
    <property type="protein sequence ID" value="MFC4710537.1"/>
    <property type="molecule type" value="Genomic_DNA"/>
</dbReference>
<proteinExistence type="predicted"/>
<accession>A0ABV9M407</accession>
<reference evidence="3" key="1">
    <citation type="journal article" date="2019" name="Int. J. Syst. Evol. Microbiol.">
        <title>The Global Catalogue of Microorganisms (GCM) 10K type strain sequencing project: providing services to taxonomists for standard genome sequencing and annotation.</title>
        <authorList>
            <consortium name="The Broad Institute Genomics Platform"/>
            <consortium name="The Broad Institute Genome Sequencing Center for Infectious Disease"/>
            <person name="Wu L."/>
            <person name="Ma J."/>
        </authorList>
    </citation>
    <scope>NUCLEOTIDE SEQUENCE [LARGE SCALE GENOMIC DNA]</scope>
    <source>
        <strain evidence="3">CGMCC 1.19061</strain>
    </source>
</reference>
<dbReference type="InterPro" id="IPR032675">
    <property type="entry name" value="LRR_dom_sf"/>
</dbReference>
<keyword evidence="1" id="KW-0732">Signal</keyword>
<protein>
    <submittedName>
        <fullName evidence="2">Uncharacterized protein</fullName>
    </submittedName>
</protein>